<organism evidence="3 4">
    <name type="scientific">Rhodanobacter aciditrophus</name>
    <dbReference type="NCBI Taxonomy" id="1623218"/>
    <lineage>
        <taxon>Bacteria</taxon>
        <taxon>Pseudomonadati</taxon>
        <taxon>Pseudomonadota</taxon>
        <taxon>Gammaproteobacteria</taxon>
        <taxon>Lysobacterales</taxon>
        <taxon>Rhodanobacteraceae</taxon>
        <taxon>Rhodanobacter</taxon>
    </lineage>
</organism>
<protein>
    <submittedName>
        <fullName evidence="3">Mu transposase C-terminal domain-containing protein</fullName>
    </submittedName>
</protein>
<feature type="domain" description="Transposase-like Mu C-terminal" evidence="2">
    <location>
        <begin position="580"/>
        <end position="649"/>
    </location>
</feature>
<feature type="compositionally biased region" description="Polar residues" evidence="1">
    <location>
        <begin position="711"/>
        <end position="720"/>
    </location>
</feature>
<gene>
    <name evidence="3" type="ORF">ACFQ45_17310</name>
</gene>
<sequence>MSDASMSDASMSDASMSNSMMVTQSAGALPMEVCAPINKFEVIKLTEDDYGDVEPVVIGGTEILADSLIVHIDLVRGAAFLMNIRTKPKKPKEVAITDLVEAIQRKEVIKVSSFKRSRTVHLDDLSEKELQLASKRFAVIKTIGDLDEFFANNYGKGTIVGVAKKHGYSKQQVYKIIWTYLFNECCYASLGKGLGESVTRVRKKERNVTKPLGRKSDIEKLLGEPTRKMLTPEDFENFRWAVKQLTSNTKLRLRSFFATYEHMINKRYSYLTGVYDNSLVADTGSNSDNESFEEHLKPSYGQFYYWLTKEYGPKKTALRNAQMTNAECNNNFNGHHGHAFTNLINVGQRLEFDETPFDEELVSSFDVTKRVGKITLYVLRCAVTRYIFSFHVTFGAPSVEQAATALYQCFRSKADWLESLGLPEYIDEWKHTGLPEALAVDNAEFNNTKSEYIAKTLGIRLDFSKSGQGKDKPFVESAFKTLVGNLPNLSRGHKSESPSEQRSNTARRYASLIRQELVKILMETIIHHNNFHINKHIQLPREAIDDGVSRIPKDLFRWSVENSKSCLRTNYTDEDLRKSLLPRGDVTVHKKGIRLLGMEHEVWFSSNEIRLSEYQHRPAKGRSKSSKFQCSYDPDDLSKIWIYVENKVFEAVLDKKYERYIGLNRAERAALNLKQLENEHEARQAHANSKARLFHSTQNTVLKAEKRRKANQGNSTTNKSEVTENRKFDHSHDVSPMHATDSDVPLSNQDSGHNKNNNTTTKHTSWKDEE</sequence>
<dbReference type="InterPro" id="IPR036397">
    <property type="entry name" value="RNaseH_sf"/>
</dbReference>
<comment type="caution">
    <text evidence="3">The sequence shown here is derived from an EMBL/GenBank/DDBJ whole genome shotgun (WGS) entry which is preliminary data.</text>
</comment>
<accession>A0ABW4B6D3</accession>
<dbReference type="Pfam" id="PF09299">
    <property type="entry name" value="Mu-transpos_C"/>
    <property type="match status" value="1"/>
</dbReference>
<dbReference type="InterPro" id="IPR012337">
    <property type="entry name" value="RNaseH-like_sf"/>
</dbReference>
<feature type="compositionally biased region" description="Basic and acidic residues" evidence="1">
    <location>
        <begin position="721"/>
        <end position="735"/>
    </location>
</feature>
<dbReference type="Proteomes" id="UP001597059">
    <property type="component" value="Unassembled WGS sequence"/>
</dbReference>
<keyword evidence="4" id="KW-1185">Reference proteome</keyword>
<dbReference type="Gene3D" id="3.30.420.10">
    <property type="entry name" value="Ribonuclease H-like superfamily/Ribonuclease H"/>
    <property type="match status" value="1"/>
</dbReference>
<evidence type="ECO:0000256" key="1">
    <source>
        <dbReference type="SAM" id="MobiDB-lite"/>
    </source>
</evidence>
<name>A0ABW4B6D3_9GAMM</name>
<dbReference type="SUPFAM" id="SSF53098">
    <property type="entry name" value="Ribonuclease H-like"/>
    <property type="match status" value="1"/>
</dbReference>
<dbReference type="EMBL" id="JBHTMN010000018">
    <property type="protein sequence ID" value="MFD1385114.1"/>
    <property type="molecule type" value="Genomic_DNA"/>
</dbReference>
<proteinExistence type="predicted"/>
<feature type="compositionally biased region" description="Low complexity" evidence="1">
    <location>
        <begin position="754"/>
        <end position="763"/>
    </location>
</feature>
<evidence type="ECO:0000259" key="2">
    <source>
        <dbReference type="Pfam" id="PF09299"/>
    </source>
</evidence>
<evidence type="ECO:0000313" key="4">
    <source>
        <dbReference type="Proteomes" id="UP001597059"/>
    </source>
</evidence>
<reference evidence="4" key="1">
    <citation type="journal article" date="2019" name="Int. J. Syst. Evol. Microbiol.">
        <title>The Global Catalogue of Microorganisms (GCM) 10K type strain sequencing project: providing services to taxonomists for standard genome sequencing and annotation.</title>
        <authorList>
            <consortium name="The Broad Institute Genomics Platform"/>
            <consortium name="The Broad Institute Genome Sequencing Center for Infectious Disease"/>
            <person name="Wu L."/>
            <person name="Ma J."/>
        </authorList>
    </citation>
    <scope>NUCLEOTIDE SEQUENCE [LARGE SCALE GENOMIC DNA]</scope>
    <source>
        <strain evidence="4">JCM 30774</strain>
    </source>
</reference>
<feature type="region of interest" description="Disordered" evidence="1">
    <location>
        <begin position="702"/>
        <end position="770"/>
    </location>
</feature>
<dbReference type="RefSeq" id="WP_377369970.1">
    <property type="nucleotide sequence ID" value="NZ_JBHTMN010000018.1"/>
</dbReference>
<evidence type="ECO:0000313" key="3">
    <source>
        <dbReference type="EMBL" id="MFD1385114.1"/>
    </source>
</evidence>
<feature type="region of interest" description="Disordered" evidence="1">
    <location>
        <begin position="486"/>
        <end position="506"/>
    </location>
</feature>
<dbReference type="InterPro" id="IPR015378">
    <property type="entry name" value="Transposase-like_Mu_C"/>
</dbReference>